<dbReference type="PROSITE" id="PS51257">
    <property type="entry name" value="PROKAR_LIPOPROTEIN"/>
    <property type="match status" value="1"/>
</dbReference>
<dbReference type="Proteomes" id="UP001325680">
    <property type="component" value="Chromosome"/>
</dbReference>
<dbReference type="PROSITE" id="PS50213">
    <property type="entry name" value="FAS1"/>
    <property type="match status" value="2"/>
</dbReference>
<accession>A0ABZ0W8E6</accession>
<sequence>MNQLFKIALIAALPVMFLTSCSKDDDMPSDNSKSITILVSENANLSLLKTAVIRAGLTETLSANGTLTVFAPDNGAFQAAGLGTEAAINAVPVDDLKKILLYHVLGEKYTSAGIPSGTTELNTAATIKTYVTKNSSGVFVNGGKVTTADVNAKNGVVHVINKVLMPPSANIVQLAQSNTNFTFLVAAVVRASTGSTNVAAALSGTGPLTVFAPTNAAFQAAGFASIADIQAANANMLASILTYHVVSGRIFSSDLTEGAMPTTVNGGKVTITLAGGAKVKGAGNTAASNITATDMITTNGVVHVIDRVLLP</sequence>
<dbReference type="Gene3D" id="2.30.180.10">
    <property type="entry name" value="FAS1 domain"/>
    <property type="match status" value="2"/>
</dbReference>
<keyword evidence="4" id="KW-1185">Reference proteome</keyword>
<evidence type="ECO:0000313" key="3">
    <source>
        <dbReference type="EMBL" id="WQD38260.1"/>
    </source>
</evidence>
<organism evidence="3 4">
    <name type="scientific">Niabella yanshanensis</name>
    <dbReference type="NCBI Taxonomy" id="577386"/>
    <lineage>
        <taxon>Bacteria</taxon>
        <taxon>Pseudomonadati</taxon>
        <taxon>Bacteroidota</taxon>
        <taxon>Chitinophagia</taxon>
        <taxon>Chitinophagales</taxon>
        <taxon>Chitinophagaceae</taxon>
        <taxon>Niabella</taxon>
    </lineage>
</organism>
<dbReference type="PANTHER" id="PTHR10900">
    <property type="entry name" value="PERIOSTIN-RELATED"/>
    <property type="match status" value="1"/>
</dbReference>
<dbReference type="InterPro" id="IPR036378">
    <property type="entry name" value="FAS1_dom_sf"/>
</dbReference>
<dbReference type="PANTHER" id="PTHR10900:SF77">
    <property type="entry name" value="FI19380P1"/>
    <property type="match status" value="1"/>
</dbReference>
<name>A0ABZ0W8E6_9BACT</name>
<reference evidence="3 4" key="1">
    <citation type="submission" date="2023-12" db="EMBL/GenBank/DDBJ databases">
        <title>Genome sequencing and assembly of bacterial species from a model synthetic community.</title>
        <authorList>
            <person name="Hogle S.L."/>
        </authorList>
    </citation>
    <scope>NUCLEOTIDE SEQUENCE [LARGE SCALE GENOMIC DNA]</scope>
    <source>
        <strain evidence="3 4">HAMBI_3031</strain>
    </source>
</reference>
<dbReference type="SMART" id="SM00554">
    <property type="entry name" value="FAS1"/>
    <property type="match status" value="2"/>
</dbReference>
<evidence type="ECO:0000256" key="1">
    <source>
        <dbReference type="SAM" id="SignalP"/>
    </source>
</evidence>
<dbReference type="InterPro" id="IPR000782">
    <property type="entry name" value="FAS1_domain"/>
</dbReference>
<protein>
    <submittedName>
        <fullName evidence="3">Fasciclin domain-containing protein</fullName>
    </submittedName>
</protein>
<feature type="domain" description="FAS1" evidence="2">
    <location>
        <begin position="168"/>
        <end position="309"/>
    </location>
</feature>
<feature type="chain" id="PRO_5045073213" evidence="1">
    <location>
        <begin position="25"/>
        <end position="311"/>
    </location>
</feature>
<keyword evidence="1" id="KW-0732">Signal</keyword>
<feature type="domain" description="FAS1" evidence="2">
    <location>
        <begin position="32"/>
        <end position="164"/>
    </location>
</feature>
<dbReference type="Pfam" id="PF02469">
    <property type="entry name" value="Fasciclin"/>
    <property type="match status" value="2"/>
</dbReference>
<evidence type="ECO:0000259" key="2">
    <source>
        <dbReference type="PROSITE" id="PS50213"/>
    </source>
</evidence>
<evidence type="ECO:0000313" key="4">
    <source>
        <dbReference type="Proteomes" id="UP001325680"/>
    </source>
</evidence>
<dbReference type="RefSeq" id="WP_114791033.1">
    <property type="nucleotide sequence ID" value="NZ_CP139960.1"/>
</dbReference>
<feature type="signal peptide" evidence="1">
    <location>
        <begin position="1"/>
        <end position="24"/>
    </location>
</feature>
<gene>
    <name evidence="3" type="ORF">U0035_21550</name>
</gene>
<proteinExistence type="predicted"/>
<dbReference type="InterPro" id="IPR050904">
    <property type="entry name" value="Adhesion/Biosynth-related"/>
</dbReference>
<dbReference type="EMBL" id="CP139960">
    <property type="protein sequence ID" value="WQD38260.1"/>
    <property type="molecule type" value="Genomic_DNA"/>
</dbReference>
<dbReference type="SUPFAM" id="SSF82153">
    <property type="entry name" value="FAS1 domain"/>
    <property type="match status" value="2"/>
</dbReference>